<reference evidence="2" key="1">
    <citation type="submission" date="2014-11" db="EMBL/GenBank/DDBJ databases">
        <authorList>
            <person name="Amaro Gonzalez C."/>
        </authorList>
    </citation>
    <scope>NUCLEOTIDE SEQUENCE</scope>
</reference>
<keyword evidence="1" id="KW-1133">Transmembrane helix</keyword>
<dbReference type="AlphaFoldDB" id="A0A0E9U150"/>
<reference evidence="2" key="2">
    <citation type="journal article" date="2015" name="Fish Shellfish Immunol.">
        <title>Early steps in the European eel (Anguilla anguilla)-Vibrio vulnificus interaction in the gills: Role of the RtxA13 toxin.</title>
        <authorList>
            <person name="Callol A."/>
            <person name="Pajuelo D."/>
            <person name="Ebbesson L."/>
            <person name="Teles M."/>
            <person name="MacKenzie S."/>
            <person name="Amaro C."/>
        </authorList>
    </citation>
    <scope>NUCLEOTIDE SEQUENCE</scope>
</reference>
<evidence type="ECO:0000256" key="1">
    <source>
        <dbReference type="SAM" id="Phobius"/>
    </source>
</evidence>
<organism evidence="2">
    <name type="scientific">Anguilla anguilla</name>
    <name type="common">European freshwater eel</name>
    <name type="synonym">Muraena anguilla</name>
    <dbReference type="NCBI Taxonomy" id="7936"/>
    <lineage>
        <taxon>Eukaryota</taxon>
        <taxon>Metazoa</taxon>
        <taxon>Chordata</taxon>
        <taxon>Craniata</taxon>
        <taxon>Vertebrata</taxon>
        <taxon>Euteleostomi</taxon>
        <taxon>Actinopterygii</taxon>
        <taxon>Neopterygii</taxon>
        <taxon>Teleostei</taxon>
        <taxon>Anguilliformes</taxon>
        <taxon>Anguillidae</taxon>
        <taxon>Anguilla</taxon>
    </lineage>
</organism>
<name>A0A0E9U150_ANGAN</name>
<protein>
    <submittedName>
        <fullName evidence="2">Uncharacterized protein</fullName>
    </submittedName>
</protein>
<keyword evidence="1" id="KW-0812">Transmembrane</keyword>
<keyword evidence="1" id="KW-0472">Membrane</keyword>
<evidence type="ECO:0000313" key="2">
    <source>
        <dbReference type="EMBL" id="JAH59634.1"/>
    </source>
</evidence>
<accession>A0A0E9U150</accession>
<dbReference type="EMBL" id="GBXM01048943">
    <property type="protein sequence ID" value="JAH59634.1"/>
    <property type="molecule type" value="Transcribed_RNA"/>
</dbReference>
<proteinExistence type="predicted"/>
<sequence>MKRYFLPSQISSIFVIFVILRGFRSLNKM</sequence>
<feature type="transmembrane region" description="Helical" evidence="1">
    <location>
        <begin position="6"/>
        <end position="23"/>
    </location>
</feature>